<organism evidence="2 3">
    <name type="scientific">Araneus ventricosus</name>
    <name type="common">Orbweaver spider</name>
    <name type="synonym">Epeira ventricosa</name>
    <dbReference type="NCBI Taxonomy" id="182803"/>
    <lineage>
        <taxon>Eukaryota</taxon>
        <taxon>Metazoa</taxon>
        <taxon>Ecdysozoa</taxon>
        <taxon>Arthropoda</taxon>
        <taxon>Chelicerata</taxon>
        <taxon>Arachnida</taxon>
        <taxon>Araneae</taxon>
        <taxon>Araneomorphae</taxon>
        <taxon>Entelegynae</taxon>
        <taxon>Araneoidea</taxon>
        <taxon>Araneidae</taxon>
        <taxon>Araneus</taxon>
    </lineage>
</organism>
<accession>A0A4Y2UIV8</accession>
<evidence type="ECO:0000313" key="2">
    <source>
        <dbReference type="EMBL" id="GBO12132.1"/>
    </source>
</evidence>
<protein>
    <submittedName>
        <fullName evidence="2">Uncharacterized protein</fullName>
    </submittedName>
</protein>
<gene>
    <name evidence="2" type="ORF">AVEN_221621_1</name>
    <name evidence="1" type="ORF">AVEN_249126_1</name>
</gene>
<evidence type="ECO:0000313" key="1">
    <source>
        <dbReference type="EMBL" id="GBO12096.1"/>
    </source>
</evidence>
<reference evidence="2 3" key="1">
    <citation type="journal article" date="2019" name="Sci. Rep.">
        <title>Orb-weaving spider Araneus ventricosus genome elucidates the spidroin gene catalogue.</title>
        <authorList>
            <person name="Kono N."/>
            <person name="Nakamura H."/>
            <person name="Ohtoshi R."/>
            <person name="Moran D.A.P."/>
            <person name="Shinohara A."/>
            <person name="Yoshida Y."/>
            <person name="Fujiwara M."/>
            <person name="Mori M."/>
            <person name="Tomita M."/>
            <person name="Arakawa K."/>
        </authorList>
    </citation>
    <scope>NUCLEOTIDE SEQUENCE [LARGE SCALE GENOMIC DNA]</scope>
</reference>
<proteinExistence type="predicted"/>
<sequence>MKEPLSYRNVLEGLKEIYFSIRTNNRSEFYSGIQRLPHSWKRDVWNAGDDTIKVRRLCLCSINCDLQGCQLNKDHPVLSSERRQL</sequence>
<dbReference type="EMBL" id="BGPR01036755">
    <property type="protein sequence ID" value="GBO12096.1"/>
    <property type="molecule type" value="Genomic_DNA"/>
</dbReference>
<dbReference type="Proteomes" id="UP000499080">
    <property type="component" value="Unassembled WGS sequence"/>
</dbReference>
<name>A0A4Y2UIV8_ARAVE</name>
<dbReference type="EMBL" id="BGPR01036789">
    <property type="protein sequence ID" value="GBO12132.1"/>
    <property type="molecule type" value="Genomic_DNA"/>
</dbReference>
<dbReference type="AlphaFoldDB" id="A0A4Y2UIV8"/>
<evidence type="ECO:0000313" key="3">
    <source>
        <dbReference type="Proteomes" id="UP000499080"/>
    </source>
</evidence>
<comment type="caution">
    <text evidence="2">The sequence shown here is derived from an EMBL/GenBank/DDBJ whole genome shotgun (WGS) entry which is preliminary data.</text>
</comment>
<keyword evidence="3" id="KW-1185">Reference proteome</keyword>